<dbReference type="InterPro" id="IPR007137">
    <property type="entry name" value="DUF348"/>
</dbReference>
<dbReference type="InterPro" id="IPR051933">
    <property type="entry name" value="Resuscitation_pf_RpfB"/>
</dbReference>
<dbReference type="Proteomes" id="UP000681526">
    <property type="component" value="Unassembled WGS sequence"/>
</dbReference>
<dbReference type="CDD" id="cd14667">
    <property type="entry name" value="3D_containing_proteins"/>
    <property type="match status" value="1"/>
</dbReference>
<dbReference type="EMBL" id="CAJRAY010000051">
    <property type="protein sequence ID" value="CAG5087939.1"/>
    <property type="molecule type" value="Genomic_DNA"/>
</dbReference>
<name>A0ABN7S1K0_THEXY</name>
<dbReference type="PANTHER" id="PTHR39160:SF4">
    <property type="entry name" value="RESUSCITATION-PROMOTING FACTOR RPFB"/>
    <property type="match status" value="1"/>
</dbReference>
<dbReference type="InterPro" id="IPR059180">
    <property type="entry name" value="3D_YorM"/>
</dbReference>
<dbReference type="Pfam" id="PF06725">
    <property type="entry name" value="3D"/>
    <property type="match status" value="1"/>
</dbReference>
<keyword evidence="5" id="KW-1185">Reference proteome</keyword>
<sequence length="381" mass="41681">MGKFLPESHGSRSSGMNFAMRWKHENVRLVLLSAILSIAMTFMLLVLLYGTADKQVSVVVDGEERIVTTKQWVLEKLLDELDIEVGPNDEVSKPLNAAIKDGDRIVINQAVPVTVVADGKAVKVYPTRHTVQAALSEAGVDLRDDDKVYPSPGAALEPDMTIEVVRVDKHVVQTEEVIPYAVVKKDDPNLEKGKEKVIQHGKDGVVVNLVEKTFENGVYVNSRLLTKTVSAEKQDQIVAVGTKKPEPKAAVLSAESETATKVTREGVTFKAKKVLKNVTLTAYSAGFESTGKTEDHPQYGITASGTKVQEGRTIAVDPDVIPLGWWVYIEGIGFRRAEDKGSAVKGKKIDIYYDSETKAERFGKKKGYTVYVIGPNKPTAS</sequence>
<dbReference type="InterPro" id="IPR036908">
    <property type="entry name" value="RlpA-like_sf"/>
</dbReference>
<dbReference type="Gene3D" id="2.40.40.10">
    <property type="entry name" value="RlpA-like domain"/>
    <property type="match status" value="1"/>
</dbReference>
<evidence type="ECO:0000259" key="3">
    <source>
        <dbReference type="PROSITE" id="PS51109"/>
    </source>
</evidence>
<dbReference type="SMART" id="SM01208">
    <property type="entry name" value="G5"/>
    <property type="match status" value="1"/>
</dbReference>
<organism evidence="4 5">
    <name type="scientific">Thermobacillus xylanilyticus</name>
    <dbReference type="NCBI Taxonomy" id="76633"/>
    <lineage>
        <taxon>Bacteria</taxon>
        <taxon>Bacillati</taxon>
        <taxon>Bacillota</taxon>
        <taxon>Bacilli</taxon>
        <taxon>Bacillales</taxon>
        <taxon>Paenibacillaceae</taxon>
        <taxon>Thermobacillus</taxon>
    </lineage>
</organism>
<keyword evidence="2" id="KW-0472">Membrane</keyword>
<keyword evidence="1" id="KW-0732">Signal</keyword>
<dbReference type="InterPro" id="IPR010611">
    <property type="entry name" value="3D_dom"/>
</dbReference>
<dbReference type="RefSeq" id="WP_213484713.1">
    <property type="nucleotide sequence ID" value="NZ_CAJRAY010000051.1"/>
</dbReference>
<accession>A0ABN7S1K0</accession>
<keyword evidence="2" id="KW-0812">Transmembrane</keyword>
<dbReference type="Pfam" id="PF07501">
    <property type="entry name" value="G5"/>
    <property type="match status" value="1"/>
</dbReference>
<dbReference type="Gene3D" id="2.20.230.10">
    <property type="entry name" value="Resuscitation-promoting factor rpfb"/>
    <property type="match status" value="1"/>
</dbReference>
<proteinExistence type="predicted"/>
<evidence type="ECO:0000313" key="5">
    <source>
        <dbReference type="Proteomes" id="UP000681526"/>
    </source>
</evidence>
<evidence type="ECO:0000313" key="4">
    <source>
        <dbReference type="EMBL" id="CAG5087939.1"/>
    </source>
</evidence>
<dbReference type="InterPro" id="IPR011098">
    <property type="entry name" value="G5_dom"/>
</dbReference>
<keyword evidence="2" id="KW-1133">Transmembrane helix</keyword>
<dbReference type="Pfam" id="PF03990">
    <property type="entry name" value="DUF348"/>
    <property type="match status" value="2"/>
</dbReference>
<feature type="transmembrane region" description="Helical" evidence="2">
    <location>
        <begin position="29"/>
        <end position="50"/>
    </location>
</feature>
<gene>
    <name evidence="4" type="primary">txxe 2243-yabE</name>
    <name evidence="4" type="ORF">TXXE_11350</name>
</gene>
<reference evidence="4 5" key="1">
    <citation type="submission" date="2021-04" db="EMBL/GenBank/DDBJ databases">
        <authorList>
            <person name="Rakotoarivonina H."/>
        </authorList>
    </citation>
    <scope>NUCLEOTIDE SEQUENCE [LARGE SCALE GENOMIC DNA]</scope>
    <source>
        <strain evidence="4 5">XE</strain>
    </source>
</reference>
<feature type="domain" description="G5" evidence="3">
    <location>
        <begin position="164"/>
        <end position="244"/>
    </location>
</feature>
<dbReference type="SUPFAM" id="SSF50685">
    <property type="entry name" value="Barwin-like endoglucanases"/>
    <property type="match status" value="1"/>
</dbReference>
<comment type="caution">
    <text evidence="4">The sequence shown here is derived from an EMBL/GenBank/DDBJ whole genome shotgun (WGS) entry which is preliminary data.</text>
</comment>
<evidence type="ECO:0000256" key="1">
    <source>
        <dbReference type="ARBA" id="ARBA00022729"/>
    </source>
</evidence>
<dbReference type="PROSITE" id="PS51109">
    <property type="entry name" value="G5"/>
    <property type="match status" value="1"/>
</dbReference>
<evidence type="ECO:0000256" key="2">
    <source>
        <dbReference type="SAM" id="Phobius"/>
    </source>
</evidence>
<dbReference type="PANTHER" id="PTHR39160">
    <property type="entry name" value="CELL WALL-BINDING PROTEIN YOCH"/>
    <property type="match status" value="1"/>
</dbReference>
<protein>
    <submittedName>
        <fullName evidence="4">3D domain protein</fullName>
    </submittedName>
</protein>